<evidence type="ECO:0000256" key="5">
    <source>
        <dbReference type="SAM" id="MobiDB-lite"/>
    </source>
</evidence>
<evidence type="ECO:0000313" key="8">
    <source>
        <dbReference type="Proteomes" id="UP000002035"/>
    </source>
</evidence>
<keyword evidence="8" id="KW-1185">Reference proteome</keyword>
<dbReference type="Pfam" id="PF08314">
    <property type="entry name" value="Sec39"/>
    <property type="match status" value="1"/>
</dbReference>
<dbReference type="HOGENOM" id="CLU_006056_0_0_1"/>
<feature type="region of interest" description="Disordered" evidence="5">
    <location>
        <begin position="885"/>
        <end position="919"/>
    </location>
</feature>
<keyword evidence="3" id="KW-0256">Endoplasmic reticulum</keyword>
<evidence type="ECO:0000313" key="7">
    <source>
        <dbReference type="EMBL" id="EEQ28051.1"/>
    </source>
</evidence>
<feature type="domain" description="Sec39" evidence="6">
    <location>
        <begin position="31"/>
        <end position="808"/>
    </location>
</feature>
<dbReference type="GO" id="GO:0006890">
    <property type="term" value="P:retrograde vesicle-mediated transport, Golgi to endoplasmic reticulum"/>
    <property type="evidence" value="ECO:0007669"/>
    <property type="project" value="InterPro"/>
</dbReference>
<dbReference type="eggNOG" id="ENOG502R87S">
    <property type="taxonomic scope" value="Eukaryota"/>
</dbReference>
<evidence type="ECO:0000259" key="6">
    <source>
        <dbReference type="Pfam" id="PF08314"/>
    </source>
</evidence>
<reference evidence="8" key="1">
    <citation type="journal article" date="2012" name="MBio">
        <title>Comparative genome analysis of Trichophyton rubrum and related dermatophytes reveals candidate genes involved in infection.</title>
        <authorList>
            <person name="Martinez D.A."/>
            <person name="Oliver B.G."/>
            <person name="Graeser Y."/>
            <person name="Goldberg J.M."/>
            <person name="Li W."/>
            <person name="Martinez-Rossi N.M."/>
            <person name="Monod M."/>
            <person name="Shelest E."/>
            <person name="Barton R.C."/>
            <person name="Birch E."/>
            <person name="Brakhage A.A."/>
            <person name="Chen Z."/>
            <person name="Gurr S.J."/>
            <person name="Heiman D."/>
            <person name="Heitman J."/>
            <person name="Kosti I."/>
            <person name="Rossi A."/>
            <person name="Saif S."/>
            <person name="Samalova M."/>
            <person name="Saunders C.W."/>
            <person name="Shea T."/>
            <person name="Summerbell R.C."/>
            <person name="Xu J."/>
            <person name="Young S."/>
            <person name="Zeng Q."/>
            <person name="Birren B.W."/>
            <person name="Cuomo C.A."/>
            <person name="White T.C."/>
        </authorList>
    </citation>
    <scope>NUCLEOTIDE SEQUENCE [LARGE SCALE GENOMIC DNA]</scope>
    <source>
        <strain evidence="8">ATCC MYA-4605 / CBS 113480</strain>
    </source>
</reference>
<evidence type="ECO:0000256" key="3">
    <source>
        <dbReference type="ARBA" id="ARBA00022824"/>
    </source>
</evidence>
<feature type="compositionally biased region" description="Gly residues" evidence="5">
    <location>
        <begin position="815"/>
        <end position="828"/>
    </location>
</feature>
<dbReference type="OMA" id="GMKRAYD"/>
<dbReference type="GO" id="GO:0005783">
    <property type="term" value="C:endoplasmic reticulum"/>
    <property type="evidence" value="ECO:0007669"/>
    <property type="project" value="UniProtKB-SubCell"/>
</dbReference>
<dbReference type="OrthoDB" id="342024at2759"/>
<name>C5FE17_ARTOC</name>
<evidence type="ECO:0000256" key="4">
    <source>
        <dbReference type="ARBA" id="ARBA00022927"/>
    </source>
</evidence>
<feature type="compositionally biased region" description="Low complexity" evidence="5">
    <location>
        <begin position="889"/>
        <end position="901"/>
    </location>
</feature>
<dbReference type="Proteomes" id="UP000002035">
    <property type="component" value="Unassembled WGS sequence"/>
</dbReference>
<dbReference type="AlphaFoldDB" id="C5FE17"/>
<evidence type="ECO:0000256" key="2">
    <source>
        <dbReference type="ARBA" id="ARBA00022448"/>
    </source>
</evidence>
<protein>
    <recommendedName>
        <fullName evidence="6">Sec39 domain-containing protein</fullName>
    </recommendedName>
</protein>
<feature type="compositionally biased region" description="Basic and acidic residues" evidence="5">
    <location>
        <begin position="910"/>
        <end position="919"/>
    </location>
</feature>
<comment type="subcellular location">
    <subcellularLocation>
        <location evidence="1">Endoplasmic reticulum</location>
    </subcellularLocation>
</comment>
<dbReference type="PANTHER" id="PTHR40787">
    <property type="entry name" value="SECRETED PROTEIN"/>
    <property type="match status" value="1"/>
</dbReference>
<gene>
    <name evidence="7" type="ORF">MCYG_00939</name>
</gene>
<dbReference type="EMBL" id="DS995701">
    <property type="protein sequence ID" value="EEQ28051.1"/>
    <property type="molecule type" value="Genomic_DNA"/>
</dbReference>
<sequence>MAGEENGGLRNHCVSIACMTVLEGLSDAHVVLLAVHLCLKGDISGLPALRHQYSHTLHLELLFRIILTFLPEITEPEQYTPVIKNLVDDSRPPICEIETDVAAISEIPEADARRQVRYLKLLPLHCSHATIDDSALPLIQFLIHRAHRIDAEVGLQLYILELVDPFISESDILRDWTISVVLPALRFNYEYHPDNEGALSLELIESLDSRSAVNILLSAAERRAKGGDVGRDLKGLVGPWMYGHVKSKRRKLDEKGTDENVNLADAAWQDVNEWILSTSIRDFHLAIEAVEQWSGPGDINLGDHDGLQDEESSADMERLMSCYAQAGLASIYALSEGDFGLISGASRILSRVADLTGFNGRLQISATSLQPLPPDVLELQKVSRQHLLHNMLLSSSNPLTHPTRQSISFADAVLVSIRTLDQYGRWMSPRAAAELMLLGQVDAQLFELRKLLETLNHQHPPPKDWSHIRDSLLWLHNWGGSTQSDIPRGLFWKIPLLKLEREILIALLMSKVFAQFVLTEPLVHDEEYNLAVDIYLNSSDSTPLPRDKVESAVTETMFASYDNATNGNKTRGGMRRAADILEAFAPYFPQSVSFQQISCLLSATHALSFYSLTLQHGVPFQPVSIRVHQDPISLIEKVLEQNSKGYTQLDDLLAIGRNLVSAGLPAGQPPSPPSNGAFVSAEKRIMSLAIAAAVNASDFDTAYSYIVTRLIPPSLVPGGGDHSKEPEDDISWRAAYNTGRHRPAVKEAQETTLVSSISRLSQRMELLSLAMILAPSPEYLPEILAVWRRCDEEMASLQDQEMQEAESWDYQGDQGRMGGNGLPGGFGPSGSELDALDTELERERRARSTRQPQRPKLSGYEEAPMGLFEVARGAASALRKNAFPLTAGSESASEAQAQAQPQPQPQPEGETTRTRKRDVVSNLVTGGLISGIGWVIGAPAPASGQGSPE</sequence>
<dbReference type="GeneID" id="9223571"/>
<keyword evidence="4" id="KW-0653">Protein transport</keyword>
<dbReference type="VEuPathDB" id="FungiDB:MCYG_00939"/>
<dbReference type="PANTHER" id="PTHR40787:SF3">
    <property type="entry name" value="PROTEIN TRANSPORT PROTEIN SEC39"/>
    <property type="match status" value="1"/>
</dbReference>
<accession>C5FE17</accession>
<proteinExistence type="predicted"/>
<dbReference type="GO" id="GO:0015031">
    <property type="term" value="P:protein transport"/>
    <property type="evidence" value="ECO:0007669"/>
    <property type="project" value="UniProtKB-KW"/>
</dbReference>
<dbReference type="RefSeq" id="XP_002850835.1">
    <property type="nucleotide sequence ID" value="XM_002850789.1"/>
</dbReference>
<dbReference type="InterPro" id="IPR013244">
    <property type="entry name" value="Sec39_domain"/>
</dbReference>
<keyword evidence="2" id="KW-0813">Transport</keyword>
<evidence type="ECO:0000256" key="1">
    <source>
        <dbReference type="ARBA" id="ARBA00004240"/>
    </source>
</evidence>
<organism evidence="7 8">
    <name type="scientific">Arthroderma otae (strain ATCC MYA-4605 / CBS 113480)</name>
    <name type="common">Microsporum canis</name>
    <dbReference type="NCBI Taxonomy" id="554155"/>
    <lineage>
        <taxon>Eukaryota</taxon>
        <taxon>Fungi</taxon>
        <taxon>Dikarya</taxon>
        <taxon>Ascomycota</taxon>
        <taxon>Pezizomycotina</taxon>
        <taxon>Eurotiomycetes</taxon>
        <taxon>Eurotiomycetidae</taxon>
        <taxon>Onygenales</taxon>
        <taxon>Arthrodermataceae</taxon>
        <taxon>Microsporum</taxon>
    </lineage>
</organism>
<feature type="region of interest" description="Disordered" evidence="5">
    <location>
        <begin position="813"/>
        <end position="861"/>
    </location>
</feature>